<name>A0ABP0WG03_9BRYO</name>
<evidence type="ECO:0000313" key="2">
    <source>
        <dbReference type="EMBL" id="CAK9265729.1"/>
    </source>
</evidence>
<keyword evidence="3" id="KW-1185">Reference proteome</keyword>
<gene>
    <name evidence="2" type="ORF">CSSPJE1EN1_LOCUS11207</name>
</gene>
<evidence type="ECO:0000256" key="1">
    <source>
        <dbReference type="SAM" id="MobiDB-lite"/>
    </source>
</evidence>
<accession>A0ABP0WG03</accession>
<proteinExistence type="predicted"/>
<dbReference type="Gene3D" id="3.40.50.1820">
    <property type="entry name" value="alpha/beta hydrolase"/>
    <property type="match status" value="1"/>
</dbReference>
<dbReference type="SUPFAM" id="SSF53474">
    <property type="entry name" value="alpha/beta-Hydrolases"/>
    <property type="match status" value="1"/>
</dbReference>
<dbReference type="Proteomes" id="UP001497444">
    <property type="component" value="Chromosome 18"/>
</dbReference>
<feature type="region of interest" description="Disordered" evidence="1">
    <location>
        <begin position="56"/>
        <end position="76"/>
    </location>
</feature>
<dbReference type="InterPro" id="IPR029058">
    <property type="entry name" value="AB_hydrolase_fold"/>
</dbReference>
<protein>
    <submittedName>
        <fullName evidence="2">Uncharacterized protein</fullName>
    </submittedName>
</protein>
<dbReference type="EMBL" id="OZ020113">
    <property type="protein sequence ID" value="CAK9265729.1"/>
    <property type="molecule type" value="Genomic_DNA"/>
</dbReference>
<evidence type="ECO:0000313" key="3">
    <source>
        <dbReference type="Proteomes" id="UP001497444"/>
    </source>
</evidence>
<organism evidence="2 3">
    <name type="scientific">Sphagnum jensenii</name>
    <dbReference type="NCBI Taxonomy" id="128206"/>
    <lineage>
        <taxon>Eukaryota</taxon>
        <taxon>Viridiplantae</taxon>
        <taxon>Streptophyta</taxon>
        <taxon>Embryophyta</taxon>
        <taxon>Bryophyta</taxon>
        <taxon>Sphagnophytina</taxon>
        <taxon>Sphagnopsida</taxon>
        <taxon>Sphagnales</taxon>
        <taxon>Sphagnaceae</taxon>
        <taxon>Sphagnum</taxon>
    </lineage>
</organism>
<sequence>MVANKTQICNMQATAQALLLQFHHPRSFLPSLLHFNLTQSCPLAAANTKRIVPQVGRLRSSTRSGRRRSRPTNTRFDNNKFGGSALFTSFCSLQGAAAAAMEQQQVLADTDDVSHLSHIFEPIKGGDRDILMVFFPGALKASESYFRLVSEIQAQLSLRLWVVVLYNTEQDSITSGKIEGSFPGLLRRLQEKGFRPGSFEIENIFFAGHSWGAWSGRPVALRKAQGFIQLGSWFDPDQDALAEYPKPVLTLAGDLDGQTTVGISANQASEILDTEPNLGEYNTYAVKPVVIIPKMNHGNFADGKVNYAYGDLDADISYDASVHQTAELIAAFLSVQVEGPKSDVGQWGFSMLKEAVKETQGRYRAFWEALHNQAAEAVTVQLHVASLPKLKKENVRVIPHKFVNNFVVSKPWIASDENLVFVDVYLSKYGKKGLSNLWIKCKSREALMDVFGPDDTTTNSTYELLAVGKDLNAKVFDMALSLVPEDARVRYHEHGRKLRFIDDRIVKGPATEWIESDLGFSIVKDGELEIVEVQTPVLMSPTHGITARFAGMHYMKLLTLARAMQWIIVDCLRRDSSCLTVYRNPNQLTLQR</sequence>
<reference evidence="2" key="1">
    <citation type="submission" date="2024-02" db="EMBL/GenBank/DDBJ databases">
        <authorList>
            <consortium name="ELIXIR-Norway"/>
            <consortium name="Elixir Norway"/>
        </authorList>
    </citation>
    <scope>NUCLEOTIDE SEQUENCE</scope>
</reference>